<keyword evidence="5" id="KW-0548">Nucleotidyltransferase</keyword>
<evidence type="ECO:0000256" key="4">
    <source>
        <dbReference type="ARBA" id="ARBA00022679"/>
    </source>
</evidence>
<comment type="subcellular location">
    <subcellularLocation>
        <location evidence="1">Nucleus</location>
    </subcellularLocation>
</comment>
<keyword evidence="3" id="KW-0507">mRNA processing</keyword>
<dbReference type="PANTHER" id="PTHR10367">
    <property type="entry name" value="MRNA-CAPPING ENZYME"/>
    <property type="match status" value="1"/>
</dbReference>
<evidence type="ECO:0000256" key="10">
    <source>
        <dbReference type="ARBA" id="ARBA00044624"/>
    </source>
</evidence>
<dbReference type="Pfam" id="PF03919">
    <property type="entry name" value="mRNA_cap_C"/>
    <property type="match status" value="1"/>
</dbReference>
<organism evidence="13 14">
    <name type="scientific">Smittium culicis</name>
    <dbReference type="NCBI Taxonomy" id="133412"/>
    <lineage>
        <taxon>Eukaryota</taxon>
        <taxon>Fungi</taxon>
        <taxon>Fungi incertae sedis</taxon>
        <taxon>Zoopagomycota</taxon>
        <taxon>Kickxellomycotina</taxon>
        <taxon>Harpellomycetes</taxon>
        <taxon>Harpellales</taxon>
        <taxon>Legeriomycetaceae</taxon>
        <taxon>Smittium</taxon>
    </lineage>
</organism>
<evidence type="ECO:0000256" key="5">
    <source>
        <dbReference type="ARBA" id="ARBA00022695"/>
    </source>
</evidence>
<reference evidence="14" key="1">
    <citation type="submission" date="2017-01" db="EMBL/GenBank/DDBJ databases">
        <authorList>
            <person name="Wang Y."/>
            <person name="White M."/>
            <person name="Kvist S."/>
            <person name="Moncalvo J.-M."/>
        </authorList>
    </citation>
    <scope>NUCLEOTIDE SEQUENCE [LARGE SCALE GENOMIC DNA]</scope>
    <source>
        <strain evidence="14">ID-206-W2</strain>
    </source>
</reference>
<dbReference type="GO" id="GO:0005634">
    <property type="term" value="C:nucleus"/>
    <property type="evidence" value="ECO:0007669"/>
    <property type="project" value="UniProtKB-SubCell"/>
</dbReference>
<protein>
    <recommendedName>
        <fullName evidence="2">mRNA guanylyltransferase</fullName>
        <ecNumber evidence="2">2.7.7.50</ecNumber>
    </recommendedName>
</protein>
<evidence type="ECO:0000256" key="6">
    <source>
        <dbReference type="ARBA" id="ARBA00022741"/>
    </source>
</evidence>
<dbReference type="Pfam" id="PF01331">
    <property type="entry name" value="mRNA_cap_enzyme"/>
    <property type="match status" value="1"/>
</dbReference>
<dbReference type="GO" id="GO:0004484">
    <property type="term" value="F:mRNA guanylyltransferase activity"/>
    <property type="evidence" value="ECO:0007669"/>
    <property type="project" value="UniProtKB-EC"/>
</dbReference>
<dbReference type="EC" id="2.7.7.50" evidence="2"/>
<keyword evidence="7" id="KW-0506">mRNA capping</keyword>
<sequence length="169" mass="19496">MELSYGLGKVIDIDIPKLLHKNDGLIFTSSIAPYMPGTCNKILKWKPAEDNSIDFKAIVKDEITNGIPKIELHSWEGGDSYSYFADLTVTPEEWEKFKLNENFNGSIIEVTIHSIYEEPYKWIYMRNRDDKPHGNHISIVNKILVSIKDSISSDEVLPYLFLFRLLMLN</sequence>
<dbReference type="SUPFAM" id="SSF50249">
    <property type="entry name" value="Nucleic acid-binding proteins"/>
    <property type="match status" value="1"/>
</dbReference>
<evidence type="ECO:0000256" key="1">
    <source>
        <dbReference type="ARBA" id="ARBA00004123"/>
    </source>
</evidence>
<evidence type="ECO:0000256" key="8">
    <source>
        <dbReference type="ARBA" id="ARBA00023134"/>
    </source>
</evidence>
<evidence type="ECO:0000259" key="12">
    <source>
        <dbReference type="Pfam" id="PF03919"/>
    </source>
</evidence>
<accession>A0A1R1YU67</accession>
<evidence type="ECO:0000256" key="9">
    <source>
        <dbReference type="ARBA" id="ARBA00023242"/>
    </source>
</evidence>
<dbReference type="GO" id="GO:0005525">
    <property type="term" value="F:GTP binding"/>
    <property type="evidence" value="ECO:0007669"/>
    <property type="project" value="UniProtKB-KW"/>
</dbReference>
<dbReference type="InterPro" id="IPR012340">
    <property type="entry name" value="NA-bd_OB-fold"/>
</dbReference>
<evidence type="ECO:0000256" key="2">
    <source>
        <dbReference type="ARBA" id="ARBA00012475"/>
    </source>
</evidence>
<evidence type="ECO:0000259" key="11">
    <source>
        <dbReference type="Pfam" id="PF01331"/>
    </source>
</evidence>
<keyword evidence="14" id="KW-1185">Reference proteome</keyword>
<evidence type="ECO:0000256" key="3">
    <source>
        <dbReference type="ARBA" id="ARBA00022664"/>
    </source>
</evidence>
<evidence type="ECO:0000313" key="13">
    <source>
        <dbReference type="EMBL" id="OMJ30326.1"/>
    </source>
</evidence>
<dbReference type="InterPro" id="IPR001339">
    <property type="entry name" value="mRNA_cap_enzyme_adenylation"/>
</dbReference>
<keyword evidence="4" id="KW-0808">Transferase</keyword>
<dbReference type="OrthoDB" id="200924at2759"/>
<evidence type="ECO:0000256" key="7">
    <source>
        <dbReference type="ARBA" id="ARBA00023042"/>
    </source>
</evidence>
<keyword evidence="6" id="KW-0547">Nucleotide-binding</keyword>
<dbReference type="InterPro" id="IPR013846">
    <property type="entry name" value="mRNA_cap_enzyme_C"/>
</dbReference>
<name>A0A1R1YU67_9FUNG</name>
<dbReference type="InterPro" id="IPR051029">
    <property type="entry name" value="mRNA_Capping_Enz/RNA_Phosphat"/>
</dbReference>
<dbReference type="Gene3D" id="3.30.470.30">
    <property type="entry name" value="DNA ligase/mRNA capping enzyme"/>
    <property type="match status" value="1"/>
</dbReference>
<gene>
    <name evidence="13" type="ORF">AYI69_g122</name>
</gene>
<dbReference type="GO" id="GO:0006370">
    <property type="term" value="P:7-methylguanosine mRNA capping"/>
    <property type="evidence" value="ECO:0007669"/>
    <property type="project" value="UniProtKB-KW"/>
</dbReference>
<dbReference type="EMBL" id="LSSM01000027">
    <property type="protein sequence ID" value="OMJ30326.1"/>
    <property type="molecule type" value="Genomic_DNA"/>
</dbReference>
<dbReference type="AlphaFoldDB" id="A0A1R1YU67"/>
<feature type="domain" description="mRNA capping enzyme adenylation" evidence="11">
    <location>
        <begin position="12"/>
        <end position="46"/>
    </location>
</feature>
<dbReference type="Gene3D" id="2.40.50.140">
    <property type="entry name" value="Nucleic acid-binding proteins"/>
    <property type="match status" value="1"/>
</dbReference>
<dbReference type="GO" id="GO:0005524">
    <property type="term" value="F:ATP binding"/>
    <property type="evidence" value="ECO:0007669"/>
    <property type="project" value="InterPro"/>
</dbReference>
<dbReference type="PANTHER" id="PTHR10367:SF17">
    <property type="entry name" value="MRNA-CAPPING ENZYME"/>
    <property type="match status" value="1"/>
</dbReference>
<dbReference type="Proteomes" id="UP000187429">
    <property type="component" value="Unassembled WGS sequence"/>
</dbReference>
<keyword evidence="8" id="KW-0342">GTP-binding</keyword>
<keyword evidence="9" id="KW-0539">Nucleus</keyword>
<comment type="catalytic activity">
    <reaction evidence="10">
        <text>a 5'-end diphospho-ribonucleoside in mRNA + GTP + H(+) = a 5'-end (5'-triphosphoguanosine)-ribonucleoside in mRNA + diphosphate</text>
        <dbReference type="Rhea" id="RHEA:67012"/>
        <dbReference type="Rhea" id="RHEA-COMP:17165"/>
        <dbReference type="Rhea" id="RHEA-COMP:17166"/>
        <dbReference type="ChEBI" id="CHEBI:15378"/>
        <dbReference type="ChEBI" id="CHEBI:33019"/>
        <dbReference type="ChEBI" id="CHEBI:37565"/>
        <dbReference type="ChEBI" id="CHEBI:167616"/>
        <dbReference type="ChEBI" id="CHEBI:167617"/>
        <dbReference type="EC" id="2.7.7.50"/>
    </reaction>
    <physiologicalReaction direction="left-to-right" evidence="10">
        <dbReference type="Rhea" id="RHEA:67013"/>
    </physiologicalReaction>
</comment>
<comment type="caution">
    <text evidence="13">The sequence shown here is derived from an EMBL/GenBank/DDBJ whole genome shotgun (WGS) entry which is preliminary data.</text>
</comment>
<evidence type="ECO:0000313" key="14">
    <source>
        <dbReference type="Proteomes" id="UP000187429"/>
    </source>
</evidence>
<feature type="domain" description="mRNA capping enzyme C-terminal" evidence="12">
    <location>
        <begin position="51"/>
        <end position="156"/>
    </location>
</feature>
<proteinExistence type="predicted"/>